<protein>
    <recommendedName>
        <fullName evidence="8">Rhodopsin domain-containing protein</fullName>
    </recommendedName>
</protein>
<evidence type="ECO:0000256" key="7">
    <source>
        <dbReference type="SAM" id="Phobius"/>
    </source>
</evidence>
<dbReference type="PANTHER" id="PTHR33048:SF47">
    <property type="entry name" value="INTEGRAL MEMBRANE PROTEIN-RELATED"/>
    <property type="match status" value="1"/>
</dbReference>
<evidence type="ECO:0000256" key="1">
    <source>
        <dbReference type="ARBA" id="ARBA00004141"/>
    </source>
</evidence>
<keyword evidence="10" id="KW-1185">Reference proteome</keyword>
<feature type="region of interest" description="Disordered" evidence="6">
    <location>
        <begin position="328"/>
        <end position="357"/>
    </location>
</feature>
<proteinExistence type="inferred from homology"/>
<keyword evidence="3 7" id="KW-1133">Transmembrane helix</keyword>
<sequence length="390" mass="43441">MASLPPPPPGIDLKANQGPRVISSGIALILLPTIFVLLRFVSRWIAQAGFWWDDLLVVLSLLLSYAPNASMMQSARTNGFGKHLWALDDPTHNSGQFLKILYVYIIFYYAAVVAIKLCILTFYRRIFPVTEIRFWLYTGYGLVSCYAIATLCATTFQCQPIHGFWDKTIPSHCVSGDNILIVPGAFNAVLDAFVILLPLPLLWRLRTTHKQKGILTGIFACGGFVCIISIIRLIVLSRLYDTDVTWNYVNAAIWSAAEPSMGVIAACIPSLRPLVAFLWRGSHKGRTLFSKKSAQATTSSGSSRMVWPTRNHGEDLVGGFTRLEEGRRPRDQCQDRWGHDVNVHGGKNNGAANEEEDVSMEELNPTDTGIRVKSEVTVTSIAWDYKDKVF</sequence>
<dbReference type="Pfam" id="PF20684">
    <property type="entry name" value="Fung_rhodopsin"/>
    <property type="match status" value="1"/>
</dbReference>
<evidence type="ECO:0000256" key="3">
    <source>
        <dbReference type="ARBA" id="ARBA00022989"/>
    </source>
</evidence>
<feature type="transmembrane region" description="Helical" evidence="7">
    <location>
        <begin position="214"/>
        <end position="240"/>
    </location>
</feature>
<comment type="subcellular location">
    <subcellularLocation>
        <location evidence="1">Membrane</location>
        <topology evidence="1">Multi-pass membrane protein</topology>
    </subcellularLocation>
</comment>
<dbReference type="InterPro" id="IPR049326">
    <property type="entry name" value="Rhodopsin_dom_fungi"/>
</dbReference>
<organism evidence="9 10">
    <name type="scientific">Lepraria finkii</name>
    <dbReference type="NCBI Taxonomy" id="1340010"/>
    <lineage>
        <taxon>Eukaryota</taxon>
        <taxon>Fungi</taxon>
        <taxon>Dikarya</taxon>
        <taxon>Ascomycota</taxon>
        <taxon>Pezizomycotina</taxon>
        <taxon>Lecanoromycetes</taxon>
        <taxon>OSLEUM clade</taxon>
        <taxon>Lecanoromycetidae</taxon>
        <taxon>Lecanorales</taxon>
        <taxon>Lecanorineae</taxon>
        <taxon>Stereocaulaceae</taxon>
        <taxon>Lepraria</taxon>
    </lineage>
</organism>
<comment type="similarity">
    <text evidence="5">Belongs to the SAT4 family.</text>
</comment>
<feature type="transmembrane region" description="Helical" evidence="7">
    <location>
        <begin position="260"/>
        <end position="279"/>
    </location>
</feature>
<reference evidence="9 10" key="1">
    <citation type="submission" date="2024-09" db="EMBL/GenBank/DDBJ databases">
        <title>Rethinking Asexuality: The Enigmatic Case of Functional Sexual Genes in Lepraria (Stereocaulaceae).</title>
        <authorList>
            <person name="Doellman M."/>
            <person name="Sun Y."/>
            <person name="Barcenas-Pena A."/>
            <person name="Lumbsch H.T."/>
            <person name="Grewe F."/>
        </authorList>
    </citation>
    <scope>NUCLEOTIDE SEQUENCE [LARGE SCALE GENOMIC DNA]</scope>
    <source>
        <strain evidence="9 10">Grewe 0041</strain>
    </source>
</reference>
<dbReference type="InterPro" id="IPR052337">
    <property type="entry name" value="SAT4-like"/>
</dbReference>
<evidence type="ECO:0000256" key="6">
    <source>
        <dbReference type="SAM" id="MobiDB-lite"/>
    </source>
</evidence>
<feature type="domain" description="Rhodopsin" evidence="8">
    <location>
        <begin position="38"/>
        <end position="276"/>
    </location>
</feature>
<feature type="compositionally biased region" description="Basic and acidic residues" evidence="6">
    <location>
        <begin position="328"/>
        <end position="342"/>
    </location>
</feature>
<gene>
    <name evidence="9" type="ORF">ABVK25_001381</name>
</gene>
<comment type="caution">
    <text evidence="9">The sequence shown here is derived from an EMBL/GenBank/DDBJ whole genome shotgun (WGS) entry which is preliminary data.</text>
</comment>
<evidence type="ECO:0000313" key="9">
    <source>
        <dbReference type="EMBL" id="KAL2058653.1"/>
    </source>
</evidence>
<evidence type="ECO:0000256" key="5">
    <source>
        <dbReference type="ARBA" id="ARBA00038359"/>
    </source>
</evidence>
<evidence type="ECO:0000259" key="8">
    <source>
        <dbReference type="Pfam" id="PF20684"/>
    </source>
</evidence>
<feature type="transmembrane region" description="Helical" evidence="7">
    <location>
        <begin position="101"/>
        <end position="122"/>
    </location>
</feature>
<dbReference type="Proteomes" id="UP001590951">
    <property type="component" value="Unassembled WGS sequence"/>
</dbReference>
<dbReference type="PANTHER" id="PTHR33048">
    <property type="entry name" value="PTH11-LIKE INTEGRAL MEMBRANE PROTEIN (AFU_ORTHOLOGUE AFUA_5G11245)"/>
    <property type="match status" value="1"/>
</dbReference>
<feature type="transmembrane region" description="Helical" evidence="7">
    <location>
        <begin position="180"/>
        <end position="202"/>
    </location>
</feature>
<evidence type="ECO:0000313" key="10">
    <source>
        <dbReference type="Proteomes" id="UP001590951"/>
    </source>
</evidence>
<feature type="transmembrane region" description="Helical" evidence="7">
    <location>
        <begin position="134"/>
        <end position="156"/>
    </location>
</feature>
<accession>A0ABR4BLS2</accession>
<keyword evidence="2 7" id="KW-0812">Transmembrane</keyword>
<evidence type="ECO:0000256" key="4">
    <source>
        <dbReference type="ARBA" id="ARBA00023136"/>
    </source>
</evidence>
<name>A0ABR4BLS2_9LECA</name>
<keyword evidence="4 7" id="KW-0472">Membrane</keyword>
<evidence type="ECO:0000256" key="2">
    <source>
        <dbReference type="ARBA" id="ARBA00022692"/>
    </source>
</evidence>
<feature type="transmembrane region" description="Helical" evidence="7">
    <location>
        <begin position="20"/>
        <end position="41"/>
    </location>
</feature>
<feature type="transmembrane region" description="Helical" evidence="7">
    <location>
        <begin position="48"/>
        <end position="66"/>
    </location>
</feature>
<dbReference type="EMBL" id="JBHFEH010000002">
    <property type="protein sequence ID" value="KAL2058653.1"/>
    <property type="molecule type" value="Genomic_DNA"/>
</dbReference>